<proteinExistence type="predicted"/>
<dbReference type="Proteomes" id="UP000619033">
    <property type="component" value="Unassembled WGS sequence"/>
</dbReference>
<dbReference type="InterPro" id="IPR004045">
    <property type="entry name" value="Glutathione_S-Trfase_N"/>
</dbReference>
<dbReference type="Gene3D" id="1.20.1050.10">
    <property type="match status" value="1"/>
</dbReference>
<dbReference type="EMBL" id="JAESVP010000001">
    <property type="protein sequence ID" value="MBL4926925.1"/>
    <property type="molecule type" value="Genomic_DNA"/>
</dbReference>
<sequence length="212" mass="23845">MTAQLYCFGESGNAYKVALMLTLTATPWQPVFVDFFNGAARGPAFRAINEMGEVPVLVMGGRTLTQSAVMLRHLAKATGQFGWTTEEEEDEILRWLMWDNHKLSTQVGTTRFLMNFLPADKRPEQAIAFLQGRLKAAYTILNNHLASRDWVVAGRATIADLSLCSYLYYQEPFGFARADWPHIDAWLARIAALPGWQHPYDLMSRAFPPATA</sequence>
<evidence type="ECO:0000259" key="2">
    <source>
        <dbReference type="PROSITE" id="PS50405"/>
    </source>
</evidence>
<name>A0A8J7MLE8_9RHOB</name>
<organism evidence="3 4">
    <name type="scientific">Fuscibacter oryzae</name>
    <dbReference type="NCBI Taxonomy" id="2803939"/>
    <lineage>
        <taxon>Bacteria</taxon>
        <taxon>Pseudomonadati</taxon>
        <taxon>Pseudomonadota</taxon>
        <taxon>Alphaproteobacteria</taxon>
        <taxon>Rhodobacterales</taxon>
        <taxon>Paracoccaceae</taxon>
        <taxon>Fuscibacter</taxon>
    </lineage>
</organism>
<evidence type="ECO:0000313" key="4">
    <source>
        <dbReference type="Proteomes" id="UP000619033"/>
    </source>
</evidence>
<dbReference type="Pfam" id="PF13409">
    <property type="entry name" value="GST_N_2"/>
    <property type="match status" value="1"/>
</dbReference>
<dbReference type="InterPro" id="IPR036249">
    <property type="entry name" value="Thioredoxin-like_sf"/>
</dbReference>
<comment type="caution">
    <text evidence="3">The sequence shown here is derived from an EMBL/GenBank/DDBJ whole genome shotgun (WGS) entry which is preliminary data.</text>
</comment>
<dbReference type="InterPro" id="IPR036282">
    <property type="entry name" value="Glutathione-S-Trfase_C_sf"/>
</dbReference>
<dbReference type="PANTHER" id="PTHR44051">
    <property type="entry name" value="GLUTATHIONE S-TRANSFERASE-RELATED"/>
    <property type="match status" value="1"/>
</dbReference>
<feature type="domain" description="GST C-terminal" evidence="2">
    <location>
        <begin position="85"/>
        <end position="210"/>
    </location>
</feature>
<dbReference type="SUPFAM" id="SSF47616">
    <property type="entry name" value="GST C-terminal domain-like"/>
    <property type="match status" value="1"/>
</dbReference>
<gene>
    <name evidence="3" type="ORF">JI744_02290</name>
</gene>
<keyword evidence="4" id="KW-1185">Reference proteome</keyword>
<feature type="domain" description="GST N-terminal" evidence="1">
    <location>
        <begin position="1"/>
        <end position="82"/>
    </location>
</feature>
<dbReference type="AlphaFoldDB" id="A0A8J7MLE8"/>
<dbReference type="SFLD" id="SFLDG01150">
    <property type="entry name" value="Main.1:_Beta-like"/>
    <property type="match status" value="1"/>
</dbReference>
<accession>A0A8J7MLE8</accession>
<dbReference type="InterPro" id="IPR004046">
    <property type="entry name" value="GST_C"/>
</dbReference>
<dbReference type="InterPro" id="IPR010987">
    <property type="entry name" value="Glutathione-S-Trfase_C-like"/>
</dbReference>
<reference evidence="3" key="1">
    <citation type="submission" date="2021-01" db="EMBL/GenBank/DDBJ databases">
        <title>Genome seq and assembly of Tabrizicola sp. KVB23.</title>
        <authorList>
            <person name="Chhetri G."/>
        </authorList>
    </citation>
    <scope>NUCLEOTIDE SEQUENCE</scope>
    <source>
        <strain evidence="3">KVB23</strain>
    </source>
</reference>
<dbReference type="InterPro" id="IPR040079">
    <property type="entry name" value="Glutathione_S-Trfase"/>
</dbReference>
<dbReference type="Pfam" id="PF00043">
    <property type="entry name" value="GST_C"/>
    <property type="match status" value="1"/>
</dbReference>
<dbReference type="PROSITE" id="PS50405">
    <property type="entry name" value="GST_CTER"/>
    <property type="match status" value="1"/>
</dbReference>
<dbReference type="RefSeq" id="WP_202657836.1">
    <property type="nucleotide sequence ID" value="NZ_JAESVP010000001.1"/>
</dbReference>
<dbReference type="SFLD" id="SFLDS00019">
    <property type="entry name" value="Glutathione_Transferase_(cytos"/>
    <property type="match status" value="1"/>
</dbReference>
<dbReference type="CDD" id="cd03056">
    <property type="entry name" value="GST_N_4"/>
    <property type="match status" value="1"/>
</dbReference>
<dbReference type="SUPFAM" id="SSF52833">
    <property type="entry name" value="Thioredoxin-like"/>
    <property type="match status" value="1"/>
</dbReference>
<dbReference type="Gene3D" id="3.40.30.10">
    <property type="entry name" value="Glutaredoxin"/>
    <property type="match status" value="1"/>
</dbReference>
<evidence type="ECO:0000259" key="1">
    <source>
        <dbReference type="PROSITE" id="PS50404"/>
    </source>
</evidence>
<dbReference type="PROSITE" id="PS50404">
    <property type="entry name" value="GST_NTER"/>
    <property type="match status" value="1"/>
</dbReference>
<dbReference type="PANTHER" id="PTHR44051:SF2">
    <property type="entry name" value="HYPOTHETICAL GLUTATHIONE S-TRANSFERASE LIKE PROTEIN"/>
    <property type="match status" value="1"/>
</dbReference>
<protein>
    <submittedName>
        <fullName evidence="3">Glutathione S-transferase family protein</fullName>
    </submittedName>
</protein>
<dbReference type="SFLD" id="SFLDG00358">
    <property type="entry name" value="Main_(cytGST)"/>
    <property type="match status" value="1"/>
</dbReference>
<evidence type="ECO:0000313" key="3">
    <source>
        <dbReference type="EMBL" id="MBL4926925.1"/>
    </source>
</evidence>